<sequence length="127" mass="13163">MTEAQLIAYAQEVLGFPITLGMPVRMDVSCTGRIADGHSRLASRGSIGTLDGLSLRPGNAGLTVLVSIEVDDGLIVTRFDEEDAEPQFPLGMIVPETVPEPAPAPDLAPAVTATPENPGVVATQKAA</sequence>
<evidence type="ECO:0000256" key="1">
    <source>
        <dbReference type="SAM" id="MobiDB-lite"/>
    </source>
</evidence>
<proteinExistence type="predicted"/>
<reference evidence="2" key="1">
    <citation type="submission" date="2020-11" db="EMBL/GenBank/DDBJ databases">
        <title>Complete genome sequence of a novel pathogenic Methylobacterium strain isolated from rice in Vietnam.</title>
        <authorList>
            <person name="Lai K."/>
            <person name="Okazaki S."/>
            <person name="Higashi K."/>
            <person name="Mori H."/>
            <person name="Toyoda A."/>
            <person name="Kurokawa K."/>
        </authorList>
    </citation>
    <scope>NUCLEOTIDE SEQUENCE</scope>
    <source>
        <strain evidence="2">VL1</strain>
        <plasmid evidence="2">pVL1_2</plasmid>
    </source>
</reference>
<accession>A0A8H8X086</accession>
<geneLocation type="plasmid" evidence="2 3">
    <name>pVL1_2</name>
</geneLocation>
<dbReference type="RefSeq" id="WP_207183834.1">
    <property type="nucleotide sequence ID" value="NZ_AP024147.1"/>
</dbReference>
<dbReference type="Proteomes" id="UP000663508">
    <property type="component" value="Plasmid pVL1_2"/>
</dbReference>
<protein>
    <submittedName>
        <fullName evidence="2">Uncharacterized protein</fullName>
    </submittedName>
</protein>
<evidence type="ECO:0000313" key="2">
    <source>
        <dbReference type="EMBL" id="BCM87821.1"/>
    </source>
</evidence>
<evidence type="ECO:0000313" key="3">
    <source>
        <dbReference type="Proteomes" id="UP000663508"/>
    </source>
</evidence>
<dbReference type="EMBL" id="AP024147">
    <property type="protein sequence ID" value="BCM87821.1"/>
    <property type="molecule type" value="Genomic_DNA"/>
</dbReference>
<organism evidence="2 3">
    <name type="scientific">Methylobacterium indicum</name>
    <dbReference type="NCBI Taxonomy" id="1775910"/>
    <lineage>
        <taxon>Bacteria</taxon>
        <taxon>Pseudomonadati</taxon>
        <taxon>Pseudomonadota</taxon>
        <taxon>Alphaproteobacteria</taxon>
        <taxon>Hyphomicrobiales</taxon>
        <taxon>Methylobacteriaceae</taxon>
        <taxon>Methylobacterium</taxon>
    </lineage>
</organism>
<gene>
    <name evidence="2" type="ORF">mvi_62820</name>
</gene>
<name>A0A8H8X086_9HYPH</name>
<feature type="region of interest" description="Disordered" evidence="1">
    <location>
        <begin position="96"/>
        <end position="127"/>
    </location>
</feature>
<keyword evidence="2" id="KW-0614">Plasmid</keyword>
<dbReference type="KEGG" id="mind:mvi_62820"/>
<dbReference type="AlphaFoldDB" id="A0A8H8X086"/>